<keyword evidence="3 9" id="KW-0808">Transferase</keyword>
<dbReference type="GO" id="GO:0016780">
    <property type="term" value="F:phosphotransferase activity, for other substituted phosphate groups"/>
    <property type="evidence" value="ECO:0007669"/>
    <property type="project" value="InterPro"/>
</dbReference>
<feature type="binding site" evidence="7">
    <location>
        <position position="133"/>
    </location>
    <ligand>
        <name>Mg(2+)</name>
        <dbReference type="ChEBI" id="CHEBI:18420"/>
    </ligand>
</feature>
<feature type="transmembrane region" description="Helical" evidence="8">
    <location>
        <begin position="261"/>
        <end position="286"/>
    </location>
</feature>
<organism evidence="9 10">
    <name type="scientific">Candidatus Magnetobacterium bavaricum</name>
    <dbReference type="NCBI Taxonomy" id="29290"/>
    <lineage>
        <taxon>Bacteria</taxon>
        <taxon>Pseudomonadati</taxon>
        <taxon>Nitrospirota</taxon>
        <taxon>Thermodesulfovibrionia</taxon>
        <taxon>Thermodesulfovibrionales</taxon>
        <taxon>Candidatus Magnetobacteriaceae</taxon>
        <taxon>Candidatus Magnetobacterium</taxon>
    </lineage>
</organism>
<dbReference type="Pfam" id="PF00953">
    <property type="entry name" value="Glycos_transf_4"/>
    <property type="match status" value="1"/>
</dbReference>
<evidence type="ECO:0000313" key="10">
    <source>
        <dbReference type="Proteomes" id="UP000033423"/>
    </source>
</evidence>
<evidence type="ECO:0000256" key="4">
    <source>
        <dbReference type="ARBA" id="ARBA00022692"/>
    </source>
</evidence>
<dbReference type="GO" id="GO:0005886">
    <property type="term" value="C:plasma membrane"/>
    <property type="evidence" value="ECO:0007669"/>
    <property type="project" value="UniProtKB-SubCell"/>
</dbReference>
<keyword evidence="7" id="KW-0479">Metal-binding</keyword>
<dbReference type="GO" id="GO:0046872">
    <property type="term" value="F:metal ion binding"/>
    <property type="evidence" value="ECO:0007669"/>
    <property type="project" value="UniProtKB-KW"/>
</dbReference>
<evidence type="ECO:0000256" key="6">
    <source>
        <dbReference type="ARBA" id="ARBA00023136"/>
    </source>
</evidence>
<feature type="binding site" evidence="7">
    <location>
        <position position="194"/>
    </location>
    <ligand>
        <name>Mg(2+)</name>
        <dbReference type="ChEBI" id="CHEBI:18420"/>
    </ligand>
</feature>
<keyword evidence="7" id="KW-0460">Magnesium</keyword>
<feature type="transmembrane region" description="Helical" evidence="8">
    <location>
        <begin position="138"/>
        <end position="158"/>
    </location>
</feature>
<protein>
    <submittedName>
        <fullName evidence="9">Glycosyl transferase family protein</fullName>
    </submittedName>
</protein>
<feature type="transmembrane region" description="Helical" evidence="8">
    <location>
        <begin position="215"/>
        <end position="240"/>
    </location>
</feature>
<keyword evidence="5 8" id="KW-1133">Transmembrane helix</keyword>
<dbReference type="PANTHER" id="PTHR22926:SF3">
    <property type="entry name" value="UNDECAPRENYL-PHOSPHATE ALPHA-N-ACETYLGLUCOSAMINYL 1-PHOSPHATE TRANSFERASE"/>
    <property type="match status" value="1"/>
</dbReference>
<dbReference type="EMBL" id="LACI01002411">
    <property type="protein sequence ID" value="KJU82151.1"/>
    <property type="molecule type" value="Genomic_DNA"/>
</dbReference>
<dbReference type="PANTHER" id="PTHR22926">
    <property type="entry name" value="PHOSPHO-N-ACETYLMURAMOYL-PENTAPEPTIDE-TRANSFERASE"/>
    <property type="match status" value="1"/>
</dbReference>
<keyword evidence="10" id="KW-1185">Reference proteome</keyword>
<name>A0A0F3GJT2_9BACT</name>
<dbReference type="GO" id="GO:0071555">
    <property type="term" value="P:cell wall organization"/>
    <property type="evidence" value="ECO:0007669"/>
    <property type="project" value="TreeGrafter"/>
</dbReference>
<evidence type="ECO:0000256" key="5">
    <source>
        <dbReference type="ARBA" id="ARBA00022989"/>
    </source>
</evidence>
<gene>
    <name evidence="9" type="ORF">MBAV_005656</name>
</gene>
<evidence type="ECO:0000256" key="2">
    <source>
        <dbReference type="ARBA" id="ARBA00022475"/>
    </source>
</evidence>
<evidence type="ECO:0000256" key="7">
    <source>
        <dbReference type="PIRSR" id="PIRSR600715-1"/>
    </source>
</evidence>
<feature type="transmembrane region" description="Helical" evidence="8">
    <location>
        <begin position="7"/>
        <end position="28"/>
    </location>
</feature>
<feature type="transmembrane region" description="Helical" evidence="8">
    <location>
        <begin position="164"/>
        <end position="183"/>
    </location>
</feature>
<dbReference type="InterPro" id="IPR000715">
    <property type="entry name" value="Glycosyl_transferase_4"/>
</dbReference>
<dbReference type="Proteomes" id="UP000033423">
    <property type="component" value="Unassembled WGS sequence"/>
</dbReference>
<comment type="cofactor">
    <cofactor evidence="7">
        <name>Mg(2+)</name>
        <dbReference type="ChEBI" id="CHEBI:18420"/>
    </cofactor>
</comment>
<reference evidence="9 10" key="1">
    <citation type="submission" date="2015-02" db="EMBL/GenBank/DDBJ databases">
        <title>Single-cell genomics of uncultivated deep-branching MTB reveals a conserved set of magnetosome genes.</title>
        <authorList>
            <person name="Kolinko S."/>
            <person name="Richter M."/>
            <person name="Glockner F.O."/>
            <person name="Brachmann A."/>
            <person name="Schuler D."/>
        </authorList>
    </citation>
    <scope>NUCLEOTIDE SEQUENCE [LARGE SCALE GENOMIC DNA]</scope>
    <source>
        <strain evidence="9">TM-1</strain>
    </source>
</reference>
<dbReference type="GO" id="GO:0009103">
    <property type="term" value="P:lipopolysaccharide biosynthetic process"/>
    <property type="evidence" value="ECO:0007669"/>
    <property type="project" value="TreeGrafter"/>
</dbReference>
<sequence>MTIIPDILIIALPSFTVSALLAFLVYMYGHKISLIDTPNNRSSHSTPTPRGGGIGIWMVYTGIGFYSSQDYTLILTTSSMGLLGLIEDCFKLSSKLRLTMQTILAIMAIYKYDISYMTIILIFFIVGTTNFYNFMDGINGIAGLSGVVSFGLTAYFSYYHLNEPVIAVISISLSSACLGFLVLNLPNGKVFMGDIGSLLLGFSLALFIIKLSLNIEIFICLIMFLCTFYADALVTVFYRWKNCENLMQAHRKHLYQYLSNELGLAHWKVSVIYTGIHLVFGASALFAYTKGIVWQITVVFVFSLMFLVCYKYIKNLQPRFVSTAHD</sequence>
<comment type="subcellular location">
    <subcellularLocation>
        <location evidence="1">Cell membrane</location>
        <topology evidence="1">Multi-pass membrane protein</topology>
    </subcellularLocation>
</comment>
<accession>A0A0F3GJT2</accession>
<evidence type="ECO:0000256" key="8">
    <source>
        <dbReference type="SAM" id="Phobius"/>
    </source>
</evidence>
<proteinExistence type="predicted"/>
<keyword evidence="6 8" id="KW-0472">Membrane</keyword>
<evidence type="ECO:0000256" key="1">
    <source>
        <dbReference type="ARBA" id="ARBA00004651"/>
    </source>
</evidence>
<comment type="caution">
    <text evidence="9">The sequence shown here is derived from an EMBL/GenBank/DDBJ whole genome shotgun (WGS) entry which is preliminary data.</text>
</comment>
<dbReference type="GO" id="GO:0044038">
    <property type="term" value="P:cell wall macromolecule biosynthetic process"/>
    <property type="evidence" value="ECO:0007669"/>
    <property type="project" value="TreeGrafter"/>
</dbReference>
<feature type="transmembrane region" description="Helical" evidence="8">
    <location>
        <begin position="103"/>
        <end position="126"/>
    </location>
</feature>
<feature type="transmembrane region" description="Helical" evidence="8">
    <location>
        <begin position="190"/>
        <end position="209"/>
    </location>
</feature>
<feature type="transmembrane region" description="Helical" evidence="8">
    <location>
        <begin position="292"/>
        <end position="313"/>
    </location>
</feature>
<dbReference type="AlphaFoldDB" id="A0A0F3GJT2"/>
<keyword evidence="2" id="KW-1003">Cell membrane</keyword>
<evidence type="ECO:0000313" key="9">
    <source>
        <dbReference type="EMBL" id="KJU82151.1"/>
    </source>
</evidence>
<evidence type="ECO:0000256" key="3">
    <source>
        <dbReference type="ARBA" id="ARBA00022679"/>
    </source>
</evidence>
<keyword evidence="4 8" id="KW-0812">Transmembrane</keyword>